<feature type="signal peptide" evidence="1">
    <location>
        <begin position="1"/>
        <end position="22"/>
    </location>
</feature>
<organism evidence="3 4">
    <name type="scientific">Vitreoscilla massiliensis</name>
    <dbReference type="NCBI Taxonomy" id="1689272"/>
    <lineage>
        <taxon>Bacteria</taxon>
        <taxon>Pseudomonadati</taxon>
        <taxon>Pseudomonadota</taxon>
        <taxon>Betaproteobacteria</taxon>
        <taxon>Neisseriales</taxon>
        <taxon>Neisseriaceae</taxon>
        <taxon>Vitreoscilla</taxon>
    </lineage>
</organism>
<protein>
    <submittedName>
        <fullName evidence="3">ABC-type transport auxiliary lipoprotein family protein</fullName>
    </submittedName>
</protein>
<sequence>MKALLCAAATALVLSACASAPATEYHRLPDAVYRLPDNHKPSVVLKVVLAEPLKGNALLYQTDAHTVHFAKQHLWSQALDIALRNQLANELNRRGSAWRFVPAELKTSEQELVVYIESFQGRYDGSTQIDGYTAWRNNNQTVPGRNFSVTTPQQGDGYNAMVESLSLGLQQVAAEILP</sequence>
<evidence type="ECO:0000259" key="2">
    <source>
        <dbReference type="Pfam" id="PF03886"/>
    </source>
</evidence>
<reference evidence="3 4" key="1">
    <citation type="journal article" date="2022" name="Res Sq">
        <title>Evolution of multicellular longitudinally dividing oral cavity symbionts (Neisseriaceae).</title>
        <authorList>
            <person name="Nyongesa S."/>
            <person name="Weber P."/>
            <person name="Bernet E."/>
            <person name="Pullido F."/>
            <person name="Nieckarz M."/>
            <person name="Delaby M."/>
            <person name="Nieves C."/>
            <person name="Viehboeck T."/>
            <person name="Krause N."/>
            <person name="Rivera-Millot A."/>
            <person name="Nakamura A."/>
            <person name="Vischer N."/>
            <person name="VanNieuwenhze M."/>
            <person name="Brun Y."/>
            <person name="Cava F."/>
            <person name="Bulgheresi S."/>
            <person name="Veyrier F."/>
        </authorList>
    </citation>
    <scope>NUCLEOTIDE SEQUENCE [LARGE SCALE GENOMIC DNA]</scope>
    <source>
        <strain evidence="3 4">SN4</strain>
    </source>
</reference>
<dbReference type="PROSITE" id="PS51257">
    <property type="entry name" value="PROKAR_LIPOPROTEIN"/>
    <property type="match status" value="1"/>
</dbReference>
<feature type="chain" id="PRO_5045267542" evidence="1">
    <location>
        <begin position="23"/>
        <end position="178"/>
    </location>
</feature>
<gene>
    <name evidence="3" type="ORF">LVJ82_00170</name>
</gene>
<keyword evidence="3" id="KW-0449">Lipoprotein</keyword>
<dbReference type="RefSeq" id="WP_058357128.1">
    <property type="nucleotide sequence ID" value="NZ_CABKVG010000010.1"/>
</dbReference>
<dbReference type="EMBL" id="CP091511">
    <property type="protein sequence ID" value="UOO89436.1"/>
    <property type="molecule type" value="Genomic_DNA"/>
</dbReference>
<name>A0ABY4E248_9NEIS</name>
<evidence type="ECO:0000313" key="3">
    <source>
        <dbReference type="EMBL" id="UOO89436.1"/>
    </source>
</evidence>
<dbReference type="Gene3D" id="3.40.50.10610">
    <property type="entry name" value="ABC-type transport auxiliary lipoprotein component"/>
    <property type="match status" value="1"/>
</dbReference>
<dbReference type="Pfam" id="PF03886">
    <property type="entry name" value="ABC_trans_aux"/>
    <property type="match status" value="1"/>
</dbReference>
<dbReference type="InterPro" id="IPR005586">
    <property type="entry name" value="ABC_trans_aux"/>
</dbReference>
<keyword evidence="4" id="KW-1185">Reference proteome</keyword>
<dbReference type="SUPFAM" id="SSF159594">
    <property type="entry name" value="XCC0632-like"/>
    <property type="match status" value="1"/>
</dbReference>
<evidence type="ECO:0000313" key="4">
    <source>
        <dbReference type="Proteomes" id="UP000832011"/>
    </source>
</evidence>
<feature type="domain" description="ABC-type transport auxiliary lipoprotein component" evidence="2">
    <location>
        <begin position="43"/>
        <end position="176"/>
    </location>
</feature>
<evidence type="ECO:0000256" key="1">
    <source>
        <dbReference type="SAM" id="SignalP"/>
    </source>
</evidence>
<keyword evidence="1" id="KW-0732">Signal</keyword>
<accession>A0ABY4E248</accession>
<dbReference type="Proteomes" id="UP000832011">
    <property type="component" value="Chromosome"/>
</dbReference>
<proteinExistence type="predicted"/>